<evidence type="ECO:0000313" key="1">
    <source>
        <dbReference type="EMBL" id="PSN90804.1"/>
    </source>
</evidence>
<reference evidence="1 2" key="1">
    <citation type="submission" date="2017-04" db="EMBL/GenBank/DDBJ databases">
        <title>Novel microbial lineages endemic to geothermal iron-oxide mats fill important gaps in the evolutionary history of Archaea.</title>
        <authorList>
            <person name="Jay Z.J."/>
            <person name="Beam J.P."/>
            <person name="Dlakic M."/>
            <person name="Rusch D.B."/>
            <person name="Kozubal M.A."/>
            <person name="Inskeep W.P."/>
        </authorList>
    </citation>
    <scope>NUCLEOTIDE SEQUENCE [LARGE SCALE GENOMIC DNA]</scope>
    <source>
        <strain evidence="1">OSP_D</strain>
    </source>
</reference>
<dbReference type="Proteomes" id="UP000240322">
    <property type="component" value="Unassembled WGS sequence"/>
</dbReference>
<dbReference type="AlphaFoldDB" id="A0A2R6AWQ1"/>
<accession>A0A2R6AWQ1</accession>
<dbReference type="EMBL" id="NEXE01000046">
    <property type="protein sequence ID" value="PSN90804.1"/>
    <property type="molecule type" value="Genomic_DNA"/>
</dbReference>
<dbReference type="PROSITE" id="PS51257">
    <property type="entry name" value="PROKAR_LIPOPROTEIN"/>
    <property type="match status" value="1"/>
</dbReference>
<name>A0A2R6AWQ1_9ARCH</name>
<gene>
    <name evidence="1" type="ORF">B9Q03_05900</name>
</gene>
<proteinExistence type="predicted"/>
<comment type="caution">
    <text evidence="1">The sequence shown here is derived from an EMBL/GenBank/DDBJ whole genome shotgun (WGS) entry which is preliminary data.</text>
</comment>
<protein>
    <submittedName>
        <fullName evidence="1">Uncharacterized protein</fullName>
    </submittedName>
</protein>
<evidence type="ECO:0000313" key="2">
    <source>
        <dbReference type="Proteomes" id="UP000240322"/>
    </source>
</evidence>
<organism evidence="1 2">
    <name type="scientific">Candidatus Marsarchaeota G2 archaeon OSP_D</name>
    <dbReference type="NCBI Taxonomy" id="1978157"/>
    <lineage>
        <taxon>Archaea</taxon>
        <taxon>Candidatus Marsarchaeota</taxon>
        <taxon>Candidatus Marsarchaeota group 2</taxon>
    </lineage>
</organism>
<sequence>MPNHRFPWPGHYCRLSLFSVIAVASCAVPATYEDVCRSVYSPRRCGGSARLLSALKHLRARGYIVFSGGRYRASKKGVRLLRWVDEVVGNALMEPTPCRGAEYLVRRGERTLGDLFYLAHLLKEGGCRGCAVPVRQVESLRKAGLIRVEKGRAAAPTPEAGALLCSVFEAVEASLKALREYGVYEFPSKGKGASVFNGGEAEACKESVREE</sequence>